<reference evidence="2" key="2">
    <citation type="journal article" date="2021" name="Microbiome">
        <title>Successional dynamics and alternative stable states in a saline activated sludge microbial community over 9 years.</title>
        <authorList>
            <person name="Wang Y."/>
            <person name="Ye J."/>
            <person name="Ju F."/>
            <person name="Liu L."/>
            <person name="Boyd J.A."/>
            <person name="Deng Y."/>
            <person name="Parks D.H."/>
            <person name="Jiang X."/>
            <person name="Yin X."/>
            <person name="Woodcroft B.J."/>
            <person name="Tyson G.W."/>
            <person name="Hugenholtz P."/>
            <person name="Polz M.F."/>
            <person name="Zhang T."/>
        </authorList>
    </citation>
    <scope>NUCLEOTIDE SEQUENCE</scope>
    <source>
        <strain evidence="2">HKST-UBA02</strain>
    </source>
</reference>
<feature type="signal peptide" evidence="1">
    <location>
        <begin position="1"/>
        <end position="26"/>
    </location>
</feature>
<evidence type="ECO:0000256" key="1">
    <source>
        <dbReference type="SAM" id="SignalP"/>
    </source>
</evidence>
<proteinExistence type="predicted"/>
<dbReference type="Proteomes" id="UP000739538">
    <property type="component" value="Unassembled WGS sequence"/>
</dbReference>
<protein>
    <submittedName>
        <fullName evidence="2">Uncharacterized protein</fullName>
    </submittedName>
</protein>
<comment type="caution">
    <text evidence="2">The sequence shown here is derived from an EMBL/GenBank/DDBJ whole genome shotgun (WGS) entry which is preliminary data.</text>
</comment>
<reference evidence="2" key="1">
    <citation type="submission" date="2020-04" db="EMBL/GenBank/DDBJ databases">
        <authorList>
            <person name="Zhang T."/>
        </authorList>
    </citation>
    <scope>NUCLEOTIDE SEQUENCE</scope>
    <source>
        <strain evidence="2">HKST-UBA02</strain>
    </source>
</reference>
<gene>
    <name evidence="2" type="ORF">KDA27_15560</name>
</gene>
<dbReference type="EMBL" id="JAGQHS010000088">
    <property type="protein sequence ID" value="MCA9757222.1"/>
    <property type="molecule type" value="Genomic_DNA"/>
</dbReference>
<evidence type="ECO:0000313" key="2">
    <source>
        <dbReference type="EMBL" id="MCA9757222.1"/>
    </source>
</evidence>
<name>A0A956SE12_UNCEI</name>
<feature type="chain" id="PRO_5038005434" evidence="1">
    <location>
        <begin position="27"/>
        <end position="45"/>
    </location>
</feature>
<accession>A0A956SE12</accession>
<dbReference type="AlphaFoldDB" id="A0A956SE12"/>
<evidence type="ECO:0000313" key="3">
    <source>
        <dbReference type="Proteomes" id="UP000739538"/>
    </source>
</evidence>
<organism evidence="2 3">
    <name type="scientific">Eiseniibacteriota bacterium</name>
    <dbReference type="NCBI Taxonomy" id="2212470"/>
    <lineage>
        <taxon>Bacteria</taxon>
        <taxon>Candidatus Eiseniibacteriota</taxon>
    </lineage>
</organism>
<keyword evidence="1" id="KW-0732">Signal</keyword>
<sequence length="45" mass="4881">MYRLIVTAALPALLFALLWAPSVASAQGDTAKENPVVVRVYSDYV</sequence>